<protein>
    <recommendedName>
        <fullName evidence="1">Competence protein CoiA-like N-terminal domain-containing protein</fullName>
    </recommendedName>
</protein>
<evidence type="ECO:0000259" key="1">
    <source>
        <dbReference type="Pfam" id="PF25164"/>
    </source>
</evidence>
<dbReference type="AlphaFoldDB" id="A0AAC9I5F3"/>
<evidence type="ECO:0000313" key="3">
    <source>
        <dbReference type="Proteomes" id="UP000175968"/>
    </source>
</evidence>
<gene>
    <name evidence="2" type="ORF">EM308_10675</name>
</gene>
<keyword evidence="3" id="KW-1185">Reference proteome</keyword>
<feature type="domain" description="Competence protein CoiA-like N-terminal" evidence="1">
    <location>
        <begin position="26"/>
        <end position="61"/>
    </location>
</feature>
<dbReference type="InterPro" id="IPR057253">
    <property type="entry name" value="CoiA-like_N"/>
</dbReference>
<dbReference type="RefSeq" id="WP_051877749.1">
    <property type="nucleotide sequence ID" value="NZ_CP017479.1"/>
</dbReference>
<dbReference type="EMBL" id="CP017479">
    <property type="protein sequence ID" value="AOW09937.1"/>
    <property type="molecule type" value="Genomic_DNA"/>
</dbReference>
<proteinExistence type="predicted"/>
<organism evidence="2 3">
    <name type="scientific">Flavobacterium gilvum</name>
    <dbReference type="NCBI Taxonomy" id="1492737"/>
    <lineage>
        <taxon>Bacteria</taxon>
        <taxon>Pseudomonadati</taxon>
        <taxon>Bacteroidota</taxon>
        <taxon>Flavobacteriia</taxon>
        <taxon>Flavobacteriales</taxon>
        <taxon>Flavobacteriaceae</taxon>
        <taxon>Flavobacterium</taxon>
    </lineage>
</organism>
<reference evidence="2 3" key="1">
    <citation type="submission" date="2016-10" db="EMBL/GenBank/DDBJ databases">
        <title>Flavobacterium gilvum sp. nov., isolated from stream water.</title>
        <authorList>
            <person name="Shin S.-K."/>
            <person name="Cho Y.-J."/>
            <person name="Yi H."/>
        </authorList>
    </citation>
    <scope>NUCLEOTIDE SEQUENCE [LARGE SCALE GENOMIC DNA]</scope>
    <source>
        <strain evidence="2 3">EM1308</strain>
    </source>
</reference>
<accession>A0AAC9I5F3</accession>
<name>A0AAC9I5F3_9FLAO</name>
<dbReference type="Pfam" id="PF25164">
    <property type="entry name" value="CoiA_N"/>
    <property type="match status" value="1"/>
</dbReference>
<dbReference type="Proteomes" id="UP000175968">
    <property type="component" value="Chromosome"/>
</dbReference>
<dbReference type="KEGG" id="fgl:EM308_10675"/>
<evidence type="ECO:0000313" key="2">
    <source>
        <dbReference type="EMBL" id="AOW09937.1"/>
    </source>
</evidence>
<sequence length="366" mass="42752">MMIKYQYAKDENEKLINIDSLNGLNRNKFKFFCISCGNELIARLGKIKIHHFAHKKVVTCSGETYLHLLGKQLFFDNYTDCLQNRKPFIIELNQKRTCNHYEKELGLKCKLSKITTQFDLTKYFDKISVETREDSFIADILLTSKNGKDKVFIEIAVTHLSTEQKLKSNYRIIEIEIESEEDFMPIKRKYLSIKDSKIKFENFKTGQVITSLCNGNCQNGHNFFTLDVEGRCLLKQRNLKQIKNQLSADKEKIVKYEITKDNGYNYSDIFKKSVATYAQQNLKVKNCFICRYHAENNSWQYFEDTSGIPIFCKFLKIKCNSNQAITCEYYKLENNFVNELLSTIKLNEAETEGGYLGIEEESDDDN</sequence>